<evidence type="ECO:0000313" key="2">
    <source>
        <dbReference type="EnsemblMetazoa" id="OVOC4666.1"/>
    </source>
</evidence>
<dbReference type="EnsemblMetazoa" id="OVOC4666.1">
    <property type="protein sequence ID" value="OVOC4666.1"/>
    <property type="gene ID" value="WBGene00241475"/>
</dbReference>
<protein>
    <submittedName>
        <fullName evidence="2">Uncharacterized protein</fullName>
    </submittedName>
</protein>
<dbReference type="EMBL" id="CMVM020000142">
    <property type="status" value="NOT_ANNOTATED_CDS"/>
    <property type="molecule type" value="Genomic_DNA"/>
</dbReference>
<proteinExistence type="predicted"/>
<dbReference type="Proteomes" id="UP000024404">
    <property type="component" value="Unassembled WGS sequence"/>
</dbReference>
<evidence type="ECO:0000256" key="1">
    <source>
        <dbReference type="SAM" id="MobiDB-lite"/>
    </source>
</evidence>
<evidence type="ECO:0000313" key="3">
    <source>
        <dbReference type="Proteomes" id="UP000024404"/>
    </source>
</evidence>
<sequence>MSEGGRDPATDPQSENKWKEGKTGRHLSHLSHTCVSLQTSTLGHCPSVTRLSNTDNTFITIIIRSHSIQS</sequence>
<organism evidence="2 3">
    <name type="scientific">Onchocerca volvulus</name>
    <dbReference type="NCBI Taxonomy" id="6282"/>
    <lineage>
        <taxon>Eukaryota</taxon>
        <taxon>Metazoa</taxon>
        <taxon>Ecdysozoa</taxon>
        <taxon>Nematoda</taxon>
        <taxon>Chromadorea</taxon>
        <taxon>Rhabditida</taxon>
        <taxon>Spirurina</taxon>
        <taxon>Spiruromorpha</taxon>
        <taxon>Filarioidea</taxon>
        <taxon>Onchocercidae</taxon>
        <taxon>Onchocerca</taxon>
    </lineage>
</organism>
<reference evidence="3" key="1">
    <citation type="submission" date="2013-10" db="EMBL/GenBank/DDBJ databases">
        <title>Genome sequencing of Onchocerca volvulus.</title>
        <authorList>
            <person name="Cotton J."/>
            <person name="Tsai J."/>
            <person name="Stanley E."/>
            <person name="Tracey A."/>
            <person name="Holroyd N."/>
            <person name="Lustigman S."/>
            <person name="Berriman M."/>
        </authorList>
    </citation>
    <scope>NUCLEOTIDE SEQUENCE</scope>
</reference>
<dbReference type="AlphaFoldDB" id="A0A8R1TT99"/>
<reference evidence="2" key="2">
    <citation type="submission" date="2022-06" db="UniProtKB">
        <authorList>
            <consortium name="EnsemblMetazoa"/>
        </authorList>
    </citation>
    <scope>IDENTIFICATION</scope>
</reference>
<name>A0A8R1TT99_ONCVO</name>
<feature type="region of interest" description="Disordered" evidence="1">
    <location>
        <begin position="1"/>
        <end position="25"/>
    </location>
</feature>
<keyword evidence="3" id="KW-1185">Reference proteome</keyword>
<feature type="compositionally biased region" description="Basic and acidic residues" evidence="1">
    <location>
        <begin position="1"/>
        <end position="23"/>
    </location>
</feature>
<accession>A0A8R1TT99</accession>